<dbReference type="Proteomes" id="UP001370348">
    <property type="component" value="Chromosome"/>
</dbReference>
<reference evidence="1 2" key="1">
    <citation type="submission" date="2021-12" db="EMBL/GenBank/DDBJ databases">
        <title>Discovery of the Pendulisporaceae a myxobacterial family with distinct sporulation behavior and unique specialized metabolism.</title>
        <authorList>
            <person name="Garcia R."/>
            <person name="Popoff A."/>
            <person name="Bader C.D."/>
            <person name="Loehr J."/>
            <person name="Walesch S."/>
            <person name="Walt C."/>
            <person name="Boldt J."/>
            <person name="Bunk B."/>
            <person name="Haeckl F.J.F.P.J."/>
            <person name="Gunesch A.P."/>
            <person name="Birkelbach J."/>
            <person name="Nuebel U."/>
            <person name="Pietschmann T."/>
            <person name="Bach T."/>
            <person name="Mueller R."/>
        </authorList>
    </citation>
    <scope>NUCLEOTIDE SEQUENCE [LARGE SCALE GENOMIC DNA]</scope>
    <source>
        <strain evidence="1 2">MSr11954</strain>
    </source>
</reference>
<dbReference type="RefSeq" id="WP_394826829.1">
    <property type="nucleotide sequence ID" value="NZ_CP089984.1"/>
</dbReference>
<proteinExistence type="predicted"/>
<protein>
    <submittedName>
        <fullName evidence="1">Uncharacterized protein</fullName>
    </submittedName>
</protein>
<dbReference type="EMBL" id="CP089984">
    <property type="protein sequence ID" value="WXB17198.1"/>
    <property type="molecule type" value="Genomic_DNA"/>
</dbReference>
<evidence type="ECO:0000313" key="1">
    <source>
        <dbReference type="EMBL" id="WXB17198.1"/>
    </source>
</evidence>
<gene>
    <name evidence="1" type="ORF">LZC94_07940</name>
</gene>
<sequence>MNWGTVRRNDADRGAVAGYPTSAAYGGGAPIGGRSALSRHVHADAGLRALAMFAKTDRGTEARILGVAWLALDTAFELGP</sequence>
<name>A0ABZ2M1U8_9BACT</name>
<organism evidence="1 2">
    <name type="scientific">Pendulispora albinea</name>
    <dbReference type="NCBI Taxonomy" id="2741071"/>
    <lineage>
        <taxon>Bacteria</taxon>
        <taxon>Pseudomonadati</taxon>
        <taxon>Myxococcota</taxon>
        <taxon>Myxococcia</taxon>
        <taxon>Myxococcales</taxon>
        <taxon>Sorangiineae</taxon>
        <taxon>Pendulisporaceae</taxon>
        <taxon>Pendulispora</taxon>
    </lineage>
</organism>
<keyword evidence="2" id="KW-1185">Reference proteome</keyword>
<evidence type="ECO:0000313" key="2">
    <source>
        <dbReference type="Proteomes" id="UP001370348"/>
    </source>
</evidence>
<accession>A0ABZ2M1U8</accession>